<feature type="domain" description="Tyr recombinase" evidence="11">
    <location>
        <begin position="149"/>
        <end position="364"/>
    </location>
</feature>
<comment type="caution">
    <text evidence="13">The sequence shown here is derived from an EMBL/GenBank/DDBJ whole genome shotgun (WGS) entry which is preliminary data.</text>
</comment>
<name>A0A087C192_9BIFI</name>
<dbReference type="GO" id="GO:0007059">
    <property type="term" value="P:chromosome segregation"/>
    <property type="evidence" value="ECO:0007669"/>
    <property type="project" value="UniProtKB-UniRule"/>
</dbReference>
<evidence type="ECO:0000256" key="8">
    <source>
        <dbReference type="ARBA" id="ARBA00023306"/>
    </source>
</evidence>
<feature type="active site" evidence="9">
    <location>
        <position position="342"/>
    </location>
</feature>
<evidence type="ECO:0000256" key="6">
    <source>
        <dbReference type="ARBA" id="ARBA00023125"/>
    </source>
</evidence>
<dbReference type="Proteomes" id="UP000029082">
    <property type="component" value="Unassembled WGS sequence"/>
</dbReference>
<feature type="active site" evidence="9">
    <location>
        <position position="222"/>
    </location>
</feature>
<feature type="region of interest" description="Disordered" evidence="10">
    <location>
        <begin position="156"/>
        <end position="197"/>
    </location>
</feature>
<evidence type="ECO:0000256" key="4">
    <source>
        <dbReference type="ARBA" id="ARBA00022829"/>
    </source>
</evidence>
<feature type="active site" evidence="9">
    <location>
        <position position="319"/>
    </location>
</feature>
<keyword evidence="3 9" id="KW-0132">Cell division</keyword>
<keyword evidence="2 9" id="KW-0963">Cytoplasm</keyword>
<evidence type="ECO:0000256" key="7">
    <source>
        <dbReference type="ARBA" id="ARBA00023172"/>
    </source>
</evidence>
<dbReference type="InterPro" id="IPR023009">
    <property type="entry name" value="Tyrosine_recombinase_XerC/XerD"/>
</dbReference>
<feature type="active site" evidence="9">
    <location>
        <position position="246"/>
    </location>
</feature>
<protein>
    <recommendedName>
        <fullName evidence="9">Tyrosine recombinase XerC</fullName>
    </recommendedName>
</protein>
<dbReference type="InterPro" id="IPR013762">
    <property type="entry name" value="Integrase-like_cat_sf"/>
</dbReference>
<dbReference type="Gene3D" id="1.10.443.10">
    <property type="entry name" value="Intergrase catalytic core"/>
    <property type="match status" value="1"/>
</dbReference>
<evidence type="ECO:0000313" key="13">
    <source>
        <dbReference type="EMBL" id="KFI77042.1"/>
    </source>
</evidence>
<dbReference type="EMBL" id="JGZE01000010">
    <property type="protein sequence ID" value="KFI77042.1"/>
    <property type="molecule type" value="Genomic_DNA"/>
</dbReference>
<dbReference type="InterPro" id="IPR002104">
    <property type="entry name" value="Integrase_catalytic"/>
</dbReference>
<dbReference type="Pfam" id="PF02899">
    <property type="entry name" value="Phage_int_SAM_1"/>
    <property type="match status" value="1"/>
</dbReference>
<dbReference type="PANTHER" id="PTHR30349">
    <property type="entry name" value="PHAGE INTEGRASE-RELATED"/>
    <property type="match status" value="1"/>
</dbReference>
<dbReference type="GO" id="GO:0051301">
    <property type="term" value="P:cell division"/>
    <property type="evidence" value="ECO:0007669"/>
    <property type="project" value="UniProtKB-KW"/>
</dbReference>
<dbReference type="Gene3D" id="1.10.150.130">
    <property type="match status" value="1"/>
</dbReference>
<dbReference type="AlphaFoldDB" id="A0A087C192"/>
<dbReference type="PROSITE" id="PS51900">
    <property type="entry name" value="CB"/>
    <property type="match status" value="1"/>
</dbReference>
<keyword evidence="14" id="KW-1185">Reference proteome</keyword>
<comment type="subcellular location">
    <subcellularLocation>
        <location evidence="1 9">Cytoplasm</location>
    </subcellularLocation>
</comment>
<dbReference type="InterPro" id="IPR011010">
    <property type="entry name" value="DNA_brk_join_enz"/>
</dbReference>
<dbReference type="InterPro" id="IPR010998">
    <property type="entry name" value="Integrase_recombinase_N"/>
</dbReference>
<keyword evidence="5 9" id="KW-0229">DNA integration</keyword>
<gene>
    <name evidence="9" type="primary">xerC</name>
    <name evidence="13" type="ORF">BMON_0599</name>
</gene>
<dbReference type="InterPro" id="IPR050090">
    <property type="entry name" value="Tyrosine_recombinase_XerCD"/>
</dbReference>
<dbReference type="Pfam" id="PF00589">
    <property type="entry name" value="Phage_integrase"/>
    <property type="match status" value="1"/>
</dbReference>
<dbReference type="NCBIfam" id="NF001399">
    <property type="entry name" value="PRK00283.1"/>
    <property type="match status" value="1"/>
</dbReference>
<feature type="active site" description="O-(3'-phospho-DNA)-tyrosine intermediate" evidence="9">
    <location>
        <position position="351"/>
    </location>
</feature>
<keyword evidence="4 9" id="KW-0159">Chromosome partition</keyword>
<evidence type="ECO:0000256" key="10">
    <source>
        <dbReference type="SAM" id="MobiDB-lite"/>
    </source>
</evidence>
<reference evidence="13 14" key="1">
    <citation type="submission" date="2014-03" db="EMBL/GenBank/DDBJ databases">
        <title>Genomics of Bifidobacteria.</title>
        <authorList>
            <person name="Ventura M."/>
            <person name="Milani C."/>
            <person name="Lugli G.A."/>
        </authorList>
    </citation>
    <scope>NUCLEOTIDE SEQUENCE [LARGE SCALE GENOMIC DNA]</scope>
    <source>
        <strain evidence="13 14">DSM 21395</strain>
    </source>
</reference>
<keyword evidence="7 9" id="KW-0233">DNA recombination</keyword>
<dbReference type="OrthoDB" id="9801717at2"/>
<dbReference type="STRING" id="1437603.GCA_000771525_00207"/>
<dbReference type="GO" id="GO:0005737">
    <property type="term" value="C:cytoplasm"/>
    <property type="evidence" value="ECO:0007669"/>
    <property type="project" value="UniProtKB-SubCell"/>
</dbReference>
<evidence type="ECO:0000256" key="2">
    <source>
        <dbReference type="ARBA" id="ARBA00022490"/>
    </source>
</evidence>
<feature type="compositionally biased region" description="Basic and acidic residues" evidence="10">
    <location>
        <begin position="158"/>
        <end position="197"/>
    </location>
</feature>
<dbReference type="HAMAP" id="MF_01808">
    <property type="entry name" value="Recomb_XerC_XerD"/>
    <property type="match status" value="1"/>
</dbReference>
<accession>A0A087C192</accession>
<keyword evidence="8 9" id="KW-0131">Cell cycle</keyword>
<proteinExistence type="inferred from homology"/>
<comment type="subunit">
    <text evidence="9">Forms a cyclic heterotetrameric complex composed of two molecules of XerC and two molecules of XerD.</text>
</comment>
<evidence type="ECO:0000313" key="14">
    <source>
        <dbReference type="Proteomes" id="UP000029082"/>
    </source>
</evidence>
<dbReference type="InterPro" id="IPR004107">
    <property type="entry name" value="Integrase_SAM-like_N"/>
</dbReference>
<dbReference type="CDD" id="cd00798">
    <property type="entry name" value="INT_XerDC_C"/>
    <property type="match status" value="1"/>
</dbReference>
<dbReference type="PANTHER" id="PTHR30349:SF77">
    <property type="entry name" value="TYROSINE RECOMBINASE XERC"/>
    <property type="match status" value="1"/>
</dbReference>
<evidence type="ECO:0000256" key="3">
    <source>
        <dbReference type="ARBA" id="ARBA00022618"/>
    </source>
</evidence>
<dbReference type="InterPro" id="IPR044068">
    <property type="entry name" value="CB"/>
</dbReference>
<evidence type="ECO:0000259" key="12">
    <source>
        <dbReference type="PROSITE" id="PS51900"/>
    </source>
</evidence>
<dbReference type="GO" id="GO:0009037">
    <property type="term" value="F:tyrosine-based site-specific recombinase activity"/>
    <property type="evidence" value="ECO:0007669"/>
    <property type="project" value="UniProtKB-UniRule"/>
</dbReference>
<evidence type="ECO:0000256" key="5">
    <source>
        <dbReference type="ARBA" id="ARBA00022908"/>
    </source>
</evidence>
<feature type="domain" description="Core-binding (CB)" evidence="12">
    <location>
        <begin position="43"/>
        <end position="128"/>
    </location>
</feature>
<feature type="active site" evidence="9">
    <location>
        <position position="316"/>
    </location>
</feature>
<organism evidence="13 14">
    <name type="scientific">Bifidobacterium mongoliense DSM 21395</name>
    <dbReference type="NCBI Taxonomy" id="1437603"/>
    <lineage>
        <taxon>Bacteria</taxon>
        <taxon>Bacillati</taxon>
        <taxon>Actinomycetota</taxon>
        <taxon>Actinomycetes</taxon>
        <taxon>Bifidobacteriales</taxon>
        <taxon>Bifidobacteriaceae</taxon>
        <taxon>Bifidobacterium</taxon>
    </lineage>
</organism>
<evidence type="ECO:0000256" key="9">
    <source>
        <dbReference type="HAMAP-Rule" id="MF_01808"/>
    </source>
</evidence>
<evidence type="ECO:0000256" key="1">
    <source>
        <dbReference type="ARBA" id="ARBA00004496"/>
    </source>
</evidence>
<dbReference type="SUPFAM" id="SSF56349">
    <property type="entry name" value="DNA breaking-rejoining enzymes"/>
    <property type="match status" value="1"/>
</dbReference>
<dbReference type="PROSITE" id="PS51898">
    <property type="entry name" value="TYR_RECOMBINASE"/>
    <property type="match status" value="1"/>
</dbReference>
<comment type="similarity">
    <text evidence="9">Belongs to the 'phage' integrase family. XerC subfamily.</text>
</comment>
<evidence type="ECO:0000259" key="11">
    <source>
        <dbReference type="PROSITE" id="PS51898"/>
    </source>
</evidence>
<dbReference type="eggNOG" id="COG4974">
    <property type="taxonomic scope" value="Bacteria"/>
</dbReference>
<comment type="function">
    <text evidence="9">Site-specific tyrosine recombinase, which acts by catalyzing the cutting and rejoining of the recombining DNA molecules. The XerC-XerD complex is essential to convert dimers of the bacterial chromosome into monomers to permit their segregation at cell division. It also contributes to the segregational stability of plasmids.</text>
</comment>
<sequence length="370" mass="40564">MADVHRREHNALDDAVDDAVDHAGAVDAADGIVDVTREAADAGVDHARIEPFLAYLSANRGLSENTLKAYGADIASCLHILRLRGAGSLDEITVDDLRSWLADESRGHARSSMARKVVSIRRYFAWAYDHGDIRSDPAAALMIPKLPHTLPAVLNERQASDLMDRGERDADDDPRNPQDPQDYQHHNDHHDEMAERSVRGRDHAIAIRDAAVLELLYATGIRVAELVGADVDAIDAGHRTIMVNGKGNKQRVVPFGAPAARALRRWLDEGRPQLCTAASGRAVFLGARGGRLDQRVARQVVHAKAREAGVPDISPHALRHSAATHMLDGGADLREVQEMLGHASLSTTQRYTHVSIEGLKRRYRQAFPRA</sequence>
<dbReference type="GO" id="GO:0003677">
    <property type="term" value="F:DNA binding"/>
    <property type="evidence" value="ECO:0007669"/>
    <property type="project" value="UniProtKB-UniRule"/>
</dbReference>
<keyword evidence="6 9" id="KW-0238">DNA-binding</keyword>
<dbReference type="SUPFAM" id="SSF47823">
    <property type="entry name" value="lambda integrase-like, N-terminal domain"/>
    <property type="match status" value="1"/>
</dbReference>
<dbReference type="GO" id="GO:0006313">
    <property type="term" value="P:DNA transposition"/>
    <property type="evidence" value="ECO:0007669"/>
    <property type="project" value="UniProtKB-UniRule"/>
</dbReference>